<feature type="transmembrane region" description="Helical" evidence="7">
    <location>
        <begin position="110"/>
        <end position="128"/>
    </location>
</feature>
<dbReference type="Pfam" id="PF07690">
    <property type="entry name" value="MFS_1"/>
    <property type="match status" value="1"/>
</dbReference>
<keyword evidence="10" id="KW-1185">Reference proteome</keyword>
<feature type="domain" description="Major facilitator superfamily (MFS) profile" evidence="8">
    <location>
        <begin position="43"/>
        <end position="534"/>
    </location>
</feature>
<feature type="transmembrane region" description="Helical" evidence="7">
    <location>
        <begin position="232"/>
        <end position="254"/>
    </location>
</feature>
<organism evidence="9 10">
    <name type="scientific">Diaporthe vaccinii</name>
    <dbReference type="NCBI Taxonomy" id="105482"/>
    <lineage>
        <taxon>Eukaryota</taxon>
        <taxon>Fungi</taxon>
        <taxon>Dikarya</taxon>
        <taxon>Ascomycota</taxon>
        <taxon>Pezizomycotina</taxon>
        <taxon>Sordariomycetes</taxon>
        <taxon>Sordariomycetidae</taxon>
        <taxon>Diaporthales</taxon>
        <taxon>Diaporthaceae</taxon>
        <taxon>Diaporthe</taxon>
        <taxon>Diaporthe eres species complex</taxon>
    </lineage>
</organism>
<feature type="transmembrane region" description="Helical" evidence="7">
    <location>
        <begin position="398"/>
        <end position="418"/>
    </location>
</feature>
<dbReference type="PANTHER" id="PTHR23501:SF102">
    <property type="entry name" value="DRUG TRANSPORTER, PUTATIVE (AFU_ORTHOLOGUE AFUA_3G08530)-RELATED"/>
    <property type="match status" value="1"/>
</dbReference>
<feature type="transmembrane region" description="Helical" evidence="7">
    <location>
        <begin position="510"/>
        <end position="529"/>
    </location>
</feature>
<feature type="transmembrane region" description="Helical" evidence="7">
    <location>
        <begin position="42"/>
        <end position="68"/>
    </location>
</feature>
<feature type="transmembrane region" description="Helical" evidence="7">
    <location>
        <begin position="266"/>
        <end position="283"/>
    </location>
</feature>
<evidence type="ECO:0000256" key="6">
    <source>
        <dbReference type="SAM" id="MobiDB-lite"/>
    </source>
</evidence>
<dbReference type="InterPro" id="IPR011701">
    <property type="entry name" value="MFS"/>
</dbReference>
<evidence type="ECO:0000256" key="4">
    <source>
        <dbReference type="ARBA" id="ARBA00022989"/>
    </source>
</evidence>
<dbReference type="PROSITE" id="PS50850">
    <property type="entry name" value="MFS"/>
    <property type="match status" value="1"/>
</dbReference>
<feature type="transmembrane region" description="Helical" evidence="7">
    <location>
        <begin position="80"/>
        <end position="98"/>
    </location>
</feature>
<feature type="transmembrane region" description="Helical" evidence="7">
    <location>
        <begin position="367"/>
        <end position="386"/>
    </location>
</feature>
<reference evidence="9 10" key="1">
    <citation type="submission" date="2024-03" db="EMBL/GenBank/DDBJ databases">
        <title>A high-quality draft genome sequence of Diaporthe vaccinii, a causative agent of upright dieback and viscid rot disease in cranberry plants.</title>
        <authorList>
            <person name="Sarrasin M."/>
            <person name="Lang B.F."/>
            <person name="Burger G."/>
        </authorList>
    </citation>
    <scope>NUCLEOTIDE SEQUENCE [LARGE SCALE GENOMIC DNA]</scope>
    <source>
        <strain evidence="9 10">IS7</strain>
    </source>
</reference>
<keyword evidence="5 7" id="KW-0472">Membrane</keyword>
<evidence type="ECO:0000256" key="5">
    <source>
        <dbReference type="ARBA" id="ARBA00023136"/>
    </source>
</evidence>
<name>A0ABR4E702_9PEZI</name>
<evidence type="ECO:0000313" key="9">
    <source>
        <dbReference type="EMBL" id="KAL2278155.1"/>
    </source>
</evidence>
<feature type="transmembrane region" description="Helical" evidence="7">
    <location>
        <begin position="134"/>
        <end position="155"/>
    </location>
</feature>
<dbReference type="InterPro" id="IPR020846">
    <property type="entry name" value="MFS_dom"/>
</dbReference>
<evidence type="ECO:0000256" key="1">
    <source>
        <dbReference type="ARBA" id="ARBA00004141"/>
    </source>
</evidence>
<feature type="transmembrane region" description="Helical" evidence="7">
    <location>
        <begin position="341"/>
        <end position="360"/>
    </location>
</feature>
<feature type="transmembrane region" description="Helical" evidence="7">
    <location>
        <begin position="304"/>
        <end position="329"/>
    </location>
</feature>
<evidence type="ECO:0000256" key="2">
    <source>
        <dbReference type="ARBA" id="ARBA00007520"/>
    </source>
</evidence>
<dbReference type="SUPFAM" id="SSF103473">
    <property type="entry name" value="MFS general substrate transporter"/>
    <property type="match status" value="1"/>
</dbReference>
<dbReference type="Gene3D" id="1.20.1720.10">
    <property type="entry name" value="Multidrug resistance protein D"/>
    <property type="match status" value="1"/>
</dbReference>
<evidence type="ECO:0000256" key="7">
    <source>
        <dbReference type="SAM" id="Phobius"/>
    </source>
</evidence>
<keyword evidence="3 7" id="KW-0812">Transmembrane</keyword>
<evidence type="ECO:0000313" key="10">
    <source>
        <dbReference type="Proteomes" id="UP001600888"/>
    </source>
</evidence>
<comment type="similarity">
    <text evidence="2">Belongs to the major facilitator superfamily. TCR/Tet family.</text>
</comment>
<dbReference type="Gene3D" id="1.20.1250.20">
    <property type="entry name" value="MFS general substrate transporter like domains"/>
    <property type="match status" value="1"/>
</dbReference>
<proteinExistence type="inferred from homology"/>
<dbReference type="Proteomes" id="UP001600888">
    <property type="component" value="Unassembled WGS sequence"/>
</dbReference>
<comment type="caution">
    <text evidence="9">The sequence shown here is derived from an EMBL/GenBank/DDBJ whole genome shotgun (WGS) entry which is preliminary data.</text>
</comment>
<sequence length="563" mass="60574">MGSTTTEPSSQGKADETLATSSGLESPGEEEKPQPKSLRFKLTVFFLCAVTVVGAMDAVIVAACLQAIAEDLKSTSVESFWVGTSFLLAQTVAIPIYGTTSEIFGRKWPILIAVSIFTFGSILCATAKTVTWLIGARVVQGLGAGGMIQLVQVILSDISTMSERGLYMAFAALAWSLGTNIGIPIGGAIGTYTSWRWVFWINLPICIPSIVGLIFCLHLHQDTSSFVKKLGMVDWLGLSAITSASTLFLVGLTSGGVSHPWSSAKVLAPLVVGAFLYVVYIYIEWRVAARPMMPLRIFNDRSAITGFSTSFLQGLIVWCYTYYFILFFLGAMQHSLLHSALESMTTLAYSAPAGLVASIIVKRTQKFKLLISIGWALLAAGVGSNVTMHPDSSKAILYAPRCLASIGAGILFPMPLFAVQARQRGEDIGIATSVQVFARSLGTAFGVGLGGVIFQNEWTRIVSRNVRENRIPASLAIPGSHAEIAYEIIEAFPEPIQEAYRWVFSDSLKTIWWVLMGLSIGGFLVSLTARNDTVAGGLSGSQNFQDKTAIGLEDGRIQNKGSQ</sequence>
<protein>
    <recommendedName>
        <fullName evidence="8">Major facilitator superfamily (MFS) profile domain-containing protein</fullName>
    </recommendedName>
</protein>
<evidence type="ECO:0000256" key="3">
    <source>
        <dbReference type="ARBA" id="ARBA00022692"/>
    </source>
</evidence>
<comment type="subcellular location">
    <subcellularLocation>
        <location evidence="1">Membrane</location>
        <topology evidence="1">Multi-pass membrane protein</topology>
    </subcellularLocation>
</comment>
<feature type="compositionally biased region" description="Polar residues" evidence="6">
    <location>
        <begin position="1"/>
        <end position="24"/>
    </location>
</feature>
<gene>
    <name evidence="9" type="ORF">FJTKL_14955</name>
</gene>
<keyword evidence="4 7" id="KW-1133">Transmembrane helix</keyword>
<feature type="transmembrane region" description="Helical" evidence="7">
    <location>
        <begin position="430"/>
        <end position="454"/>
    </location>
</feature>
<dbReference type="EMBL" id="JBAWTH010000090">
    <property type="protein sequence ID" value="KAL2278155.1"/>
    <property type="molecule type" value="Genomic_DNA"/>
</dbReference>
<dbReference type="PANTHER" id="PTHR23501">
    <property type="entry name" value="MAJOR FACILITATOR SUPERFAMILY"/>
    <property type="match status" value="1"/>
</dbReference>
<evidence type="ECO:0000259" key="8">
    <source>
        <dbReference type="PROSITE" id="PS50850"/>
    </source>
</evidence>
<feature type="transmembrane region" description="Helical" evidence="7">
    <location>
        <begin position="167"/>
        <end position="191"/>
    </location>
</feature>
<accession>A0ABR4E702</accession>
<feature type="transmembrane region" description="Helical" evidence="7">
    <location>
        <begin position="197"/>
        <end position="220"/>
    </location>
</feature>
<dbReference type="InterPro" id="IPR036259">
    <property type="entry name" value="MFS_trans_sf"/>
</dbReference>
<feature type="region of interest" description="Disordered" evidence="6">
    <location>
        <begin position="1"/>
        <end position="34"/>
    </location>
</feature>